<reference evidence="2" key="1">
    <citation type="submission" date="2021-03" db="EMBL/GenBank/DDBJ databases">
        <title>Microbacterium sp. nov., a novel actinobacterium isolated from cow dung.</title>
        <authorList>
            <person name="Zhang L."/>
        </authorList>
    </citation>
    <scope>NUCLEOTIDE SEQUENCE</scope>
    <source>
        <strain evidence="2">NEAU-LLB</strain>
    </source>
</reference>
<dbReference type="PANTHER" id="PTHR42686:SF1">
    <property type="entry name" value="GH17980P-RELATED"/>
    <property type="match status" value="1"/>
</dbReference>
<protein>
    <submittedName>
        <fullName evidence="2">Aldo/keto reductase</fullName>
    </submittedName>
</protein>
<name>A0A939QL93_9MICO</name>
<dbReference type="Proteomes" id="UP000680132">
    <property type="component" value="Unassembled WGS sequence"/>
</dbReference>
<dbReference type="PANTHER" id="PTHR42686">
    <property type="entry name" value="GH17980P-RELATED"/>
    <property type="match status" value="1"/>
</dbReference>
<feature type="domain" description="NADP-dependent oxidoreductase" evidence="1">
    <location>
        <begin position="9"/>
        <end position="311"/>
    </location>
</feature>
<dbReference type="InterPro" id="IPR020471">
    <property type="entry name" value="AKR"/>
</dbReference>
<dbReference type="GO" id="GO:0005829">
    <property type="term" value="C:cytosol"/>
    <property type="evidence" value="ECO:0007669"/>
    <property type="project" value="TreeGrafter"/>
</dbReference>
<dbReference type="EMBL" id="JAGFOA010000002">
    <property type="protein sequence ID" value="MBO3662845.1"/>
    <property type="molecule type" value="Genomic_DNA"/>
</dbReference>
<evidence type="ECO:0000313" key="2">
    <source>
        <dbReference type="EMBL" id="MBO3662845.1"/>
    </source>
</evidence>
<evidence type="ECO:0000259" key="1">
    <source>
        <dbReference type="Pfam" id="PF00248"/>
    </source>
</evidence>
<dbReference type="InterPro" id="IPR023210">
    <property type="entry name" value="NADP_OxRdtase_dom"/>
</dbReference>
<keyword evidence="3" id="KW-1185">Reference proteome</keyword>
<sequence length="318" mass="33652">MAERELPTLGFGTANIGNLLGVLSDDEAWAVLDAAWEAGIRYFDTAPHYGLGLAERRLGAFLRGKPREDYVVSTKAGRLLEPDPTWDGQALDLGDSYHVPASLVRRWDFTAVGIRRSLEASLDRLGLDRVDILYLHDPEGTGDLEGALATGVPAVQALKHEGAVQAVGLGSMTTRALELGADAGLDLLMVAGRLTLADQPAAARVVPTCAGKGTRIVAASVFNSGVLATDDPDADALYQYGSVPSAVLEKARRIAGVCRDFGVPLPAAALQYPRRFDPVAAVVTGTGDPDQLRQNVAHASREIPEELWAALVAEGLIP</sequence>
<dbReference type="AlphaFoldDB" id="A0A939QL93"/>
<organism evidence="2 3">
    <name type="scientific">Microbacterium stercoris</name>
    <dbReference type="NCBI Taxonomy" id="2820289"/>
    <lineage>
        <taxon>Bacteria</taxon>
        <taxon>Bacillati</taxon>
        <taxon>Actinomycetota</taxon>
        <taxon>Actinomycetes</taxon>
        <taxon>Micrococcales</taxon>
        <taxon>Microbacteriaceae</taxon>
        <taxon>Microbacterium</taxon>
    </lineage>
</organism>
<dbReference type="SUPFAM" id="SSF51430">
    <property type="entry name" value="NAD(P)-linked oxidoreductase"/>
    <property type="match status" value="1"/>
</dbReference>
<comment type="caution">
    <text evidence="2">The sequence shown here is derived from an EMBL/GenBank/DDBJ whole genome shotgun (WGS) entry which is preliminary data.</text>
</comment>
<dbReference type="RefSeq" id="WP_208501117.1">
    <property type="nucleotide sequence ID" value="NZ_JAGFOA010000002.1"/>
</dbReference>
<dbReference type="InterPro" id="IPR044477">
    <property type="entry name" value="FDH-like"/>
</dbReference>
<dbReference type="CDD" id="cd19162">
    <property type="entry name" value="AKR_FDH"/>
    <property type="match status" value="1"/>
</dbReference>
<dbReference type="InterPro" id="IPR036812">
    <property type="entry name" value="NAD(P)_OxRdtase_dom_sf"/>
</dbReference>
<proteinExistence type="predicted"/>
<dbReference type="GO" id="GO:0016491">
    <property type="term" value="F:oxidoreductase activity"/>
    <property type="evidence" value="ECO:0007669"/>
    <property type="project" value="InterPro"/>
</dbReference>
<dbReference type="Gene3D" id="3.20.20.100">
    <property type="entry name" value="NADP-dependent oxidoreductase domain"/>
    <property type="match status" value="1"/>
</dbReference>
<gene>
    <name evidence="2" type="ORF">J5V96_04875</name>
</gene>
<evidence type="ECO:0000313" key="3">
    <source>
        <dbReference type="Proteomes" id="UP000680132"/>
    </source>
</evidence>
<dbReference type="Pfam" id="PF00248">
    <property type="entry name" value="Aldo_ket_red"/>
    <property type="match status" value="1"/>
</dbReference>
<accession>A0A939QL93</accession>